<accession>A0A9N9B087</accession>
<evidence type="ECO:0000256" key="2">
    <source>
        <dbReference type="SAM" id="MobiDB-lite"/>
    </source>
</evidence>
<evidence type="ECO:0000256" key="1">
    <source>
        <dbReference type="ARBA" id="ARBA00022553"/>
    </source>
</evidence>
<dbReference type="Pfam" id="PF08729">
    <property type="entry name" value="HUN"/>
    <property type="match status" value="1"/>
</dbReference>
<feature type="domain" description="Hpc2-related" evidence="3">
    <location>
        <begin position="100"/>
        <end position="150"/>
    </location>
</feature>
<protein>
    <submittedName>
        <fullName evidence="5">726_t:CDS:1</fullName>
    </submittedName>
</protein>
<dbReference type="EMBL" id="CAJVPK010000772">
    <property type="protein sequence ID" value="CAG8547944.1"/>
    <property type="molecule type" value="Genomic_DNA"/>
</dbReference>
<evidence type="ECO:0000259" key="4">
    <source>
        <dbReference type="Pfam" id="PF14075"/>
    </source>
</evidence>
<dbReference type="InterPro" id="IPR026947">
    <property type="entry name" value="UBN_middle_dom"/>
</dbReference>
<feature type="region of interest" description="Disordered" evidence="2">
    <location>
        <begin position="96"/>
        <end position="122"/>
    </location>
</feature>
<evidence type="ECO:0000259" key="3">
    <source>
        <dbReference type="Pfam" id="PF08729"/>
    </source>
</evidence>
<reference evidence="5" key="1">
    <citation type="submission" date="2021-06" db="EMBL/GenBank/DDBJ databases">
        <authorList>
            <person name="Kallberg Y."/>
            <person name="Tangrot J."/>
            <person name="Rosling A."/>
        </authorList>
    </citation>
    <scope>NUCLEOTIDE SEQUENCE</scope>
    <source>
        <strain evidence="5">AZ414A</strain>
    </source>
</reference>
<sequence>MENMESLGPMKVANQQPDIRLEIPLVNRYNNIVYFPDLLKKAGIEIKKTPRYVSGSDTELSDFEAPDDLQLTKDSNNEGGFFERILENAEIYAEQEKNNKKRKTRGNKKEQQYDTSDPFIDDSELVPLQRNFGKARPQIDGYFVWQGPLEIANQDEEDEEQPKKKTKRKQKSTEEGAPKVRRKRTSKKTEETGADNIAKQPPAKKKRGSRKAAINNESQKESQLMTESSLNSLKTLNEETNKMEISVFDVHSLTSEVSKTFEINKTPGKKKKIYSVESVNPEVQRLLNIFKQQIEKESFEVKSKFPPNLKNPLTDILVKAYELNQFNENLFKILTNMLPYNKFTITRLCQRTLYPKTLIDIQKKKAELIEQLKNAVDAITPRSDSSLNNRPSKDSFGKKFRWDDTTRRLLWRIVQEEMAWVSMSNELNEADEKSERHSEQTCRKSLYQALLKIWPTDWMTSYEIARVYSAYKRYLRDRVESC</sequence>
<dbReference type="Pfam" id="PF14075">
    <property type="entry name" value="UBN_AB"/>
    <property type="match status" value="2"/>
</dbReference>
<keyword evidence="6" id="KW-1185">Reference proteome</keyword>
<comment type="caution">
    <text evidence="5">The sequence shown here is derived from an EMBL/GenBank/DDBJ whole genome shotgun (WGS) entry which is preliminary data.</text>
</comment>
<dbReference type="AlphaFoldDB" id="A0A9N9B087"/>
<name>A0A9N9B087_9GLOM</name>
<dbReference type="Proteomes" id="UP000789706">
    <property type="component" value="Unassembled WGS sequence"/>
</dbReference>
<feature type="domain" description="Ubinuclein middle" evidence="4">
    <location>
        <begin position="277"/>
        <end position="382"/>
    </location>
</feature>
<evidence type="ECO:0000313" key="5">
    <source>
        <dbReference type="EMBL" id="CAG8547944.1"/>
    </source>
</evidence>
<feature type="compositionally biased region" description="Polar residues" evidence="2">
    <location>
        <begin position="215"/>
        <end position="228"/>
    </location>
</feature>
<dbReference type="InterPro" id="IPR014840">
    <property type="entry name" value="HRD"/>
</dbReference>
<proteinExistence type="predicted"/>
<organism evidence="5 6">
    <name type="scientific">Diversispora eburnea</name>
    <dbReference type="NCBI Taxonomy" id="1213867"/>
    <lineage>
        <taxon>Eukaryota</taxon>
        <taxon>Fungi</taxon>
        <taxon>Fungi incertae sedis</taxon>
        <taxon>Mucoromycota</taxon>
        <taxon>Glomeromycotina</taxon>
        <taxon>Glomeromycetes</taxon>
        <taxon>Diversisporales</taxon>
        <taxon>Diversisporaceae</taxon>
        <taxon>Diversispora</taxon>
    </lineage>
</organism>
<keyword evidence="1" id="KW-0597">Phosphoprotein</keyword>
<feature type="region of interest" description="Disordered" evidence="2">
    <location>
        <begin position="153"/>
        <end position="228"/>
    </location>
</feature>
<feature type="domain" description="Ubinuclein middle" evidence="4">
    <location>
        <begin position="390"/>
        <end position="466"/>
    </location>
</feature>
<evidence type="ECO:0000313" key="6">
    <source>
        <dbReference type="Proteomes" id="UP000789706"/>
    </source>
</evidence>
<gene>
    <name evidence="5" type="ORF">DEBURN_LOCUS6953</name>
</gene>
<dbReference type="OrthoDB" id="5576775at2759"/>